<evidence type="ECO:0000313" key="9">
    <source>
        <dbReference type="Proteomes" id="UP001267878"/>
    </source>
</evidence>
<keyword evidence="5 6" id="KW-0472">Membrane</keyword>
<keyword evidence="2" id="KW-1003">Cell membrane</keyword>
<dbReference type="EMBL" id="JAVDVW010000001">
    <property type="protein sequence ID" value="MDR7098951.1"/>
    <property type="molecule type" value="Genomic_DNA"/>
</dbReference>
<comment type="caution">
    <text evidence="8">The sequence shown here is derived from an EMBL/GenBank/DDBJ whole genome shotgun (WGS) entry which is preliminary data.</text>
</comment>
<reference evidence="8 9" key="1">
    <citation type="submission" date="2023-07" db="EMBL/GenBank/DDBJ databases">
        <title>Sorghum-associated microbial communities from plants grown in Nebraska, USA.</title>
        <authorList>
            <person name="Schachtman D."/>
        </authorList>
    </citation>
    <scope>NUCLEOTIDE SEQUENCE [LARGE SCALE GENOMIC DNA]</scope>
    <source>
        <strain evidence="8 9">BE187</strain>
    </source>
</reference>
<dbReference type="InterPro" id="IPR001763">
    <property type="entry name" value="Rhodanese-like_dom"/>
</dbReference>
<dbReference type="Gene3D" id="3.40.250.10">
    <property type="entry name" value="Rhodanese-like domain"/>
    <property type="match status" value="1"/>
</dbReference>
<dbReference type="PANTHER" id="PTHR42709:SF6">
    <property type="entry name" value="UNDECAPRENYL PHOSPHATE TRANSPORTER A"/>
    <property type="match status" value="1"/>
</dbReference>
<feature type="domain" description="Rhodanese" evidence="7">
    <location>
        <begin position="217"/>
        <end position="304"/>
    </location>
</feature>
<keyword evidence="9" id="KW-1185">Reference proteome</keyword>
<dbReference type="Proteomes" id="UP001267878">
    <property type="component" value="Unassembled WGS sequence"/>
</dbReference>
<dbReference type="PANTHER" id="PTHR42709">
    <property type="entry name" value="ALKALINE PHOSPHATASE LIKE PROTEIN"/>
    <property type="match status" value="1"/>
</dbReference>
<dbReference type="Pfam" id="PF00581">
    <property type="entry name" value="Rhodanese"/>
    <property type="match status" value="1"/>
</dbReference>
<feature type="transmembrane region" description="Helical" evidence="6">
    <location>
        <begin position="48"/>
        <end position="68"/>
    </location>
</feature>
<feature type="transmembrane region" description="Helical" evidence="6">
    <location>
        <begin position="170"/>
        <end position="192"/>
    </location>
</feature>
<evidence type="ECO:0000256" key="6">
    <source>
        <dbReference type="SAM" id="Phobius"/>
    </source>
</evidence>
<keyword evidence="4 6" id="KW-1133">Transmembrane helix</keyword>
<evidence type="ECO:0000259" key="7">
    <source>
        <dbReference type="PROSITE" id="PS50206"/>
    </source>
</evidence>
<proteinExistence type="predicted"/>
<dbReference type="SUPFAM" id="SSF52821">
    <property type="entry name" value="Rhodanese/Cell cycle control phosphatase"/>
    <property type="match status" value="1"/>
</dbReference>
<dbReference type="RefSeq" id="WP_310053074.1">
    <property type="nucleotide sequence ID" value="NZ_JAVDVW010000001.1"/>
</dbReference>
<accession>A0ABU1VNA2</accession>
<keyword evidence="3 6" id="KW-0812">Transmembrane</keyword>
<organism evidence="8 9">
    <name type="scientific">Agrilutibacter niabensis</name>
    <dbReference type="NCBI Taxonomy" id="380628"/>
    <lineage>
        <taxon>Bacteria</taxon>
        <taxon>Pseudomonadati</taxon>
        <taxon>Pseudomonadota</taxon>
        <taxon>Gammaproteobacteria</taxon>
        <taxon>Lysobacterales</taxon>
        <taxon>Lysobacteraceae</taxon>
        <taxon>Agrilutibacter</taxon>
    </lineage>
</organism>
<evidence type="ECO:0000256" key="5">
    <source>
        <dbReference type="ARBA" id="ARBA00023136"/>
    </source>
</evidence>
<feature type="transmembrane region" description="Helical" evidence="6">
    <location>
        <begin position="135"/>
        <end position="158"/>
    </location>
</feature>
<evidence type="ECO:0000256" key="2">
    <source>
        <dbReference type="ARBA" id="ARBA00022475"/>
    </source>
</evidence>
<dbReference type="InterPro" id="IPR051311">
    <property type="entry name" value="DedA_domain"/>
</dbReference>
<dbReference type="Pfam" id="PF09335">
    <property type="entry name" value="VTT_dom"/>
    <property type="match status" value="1"/>
</dbReference>
<feature type="transmembrane region" description="Helical" evidence="6">
    <location>
        <begin position="6"/>
        <end position="27"/>
    </location>
</feature>
<evidence type="ECO:0000313" key="8">
    <source>
        <dbReference type="EMBL" id="MDR7098951.1"/>
    </source>
</evidence>
<name>A0ABU1VNA2_9GAMM</name>
<evidence type="ECO:0000256" key="1">
    <source>
        <dbReference type="ARBA" id="ARBA00004651"/>
    </source>
</evidence>
<evidence type="ECO:0000256" key="4">
    <source>
        <dbReference type="ARBA" id="ARBA00022989"/>
    </source>
</evidence>
<dbReference type="InterPro" id="IPR036873">
    <property type="entry name" value="Rhodanese-like_dom_sf"/>
</dbReference>
<dbReference type="PROSITE" id="PS50206">
    <property type="entry name" value="RHODANESE_3"/>
    <property type="match status" value="1"/>
</dbReference>
<sequence>MELLLHIIATYGLLAVFVSVFLDQGGLPLPAYPILIATSAIAWKQDESVLPIVLVATLAAVAADWLWFVGGRRLGARLVRIMCGLSLSPDSCIVSTRRTYSRWGAASLIVAKFVPGLAAVATTMAGESRTRIGSFLLFDGIGAALWASVAVILGVAFSDAVERVLDDLDRLGHFALPILVLALIGFISWKWLRRQYFVRQLRMTRISSSELHEMLQGDTQPLIIDVRSEQYRVETGWIPGAIFVTLTEQLELPPHDQVVVYCDCPDELSAALLSRELKRLGCRNVRPLAGGFEAWRASGHPIVSALSDAQPVPGLYPFDLSRSA</sequence>
<dbReference type="InterPro" id="IPR032816">
    <property type="entry name" value="VTT_dom"/>
</dbReference>
<feature type="transmembrane region" description="Helical" evidence="6">
    <location>
        <begin position="103"/>
        <end position="123"/>
    </location>
</feature>
<protein>
    <submittedName>
        <fullName evidence="8">Membrane protein DedA with SNARE-associated domain/rhodanese-related sulfurtransferase</fullName>
    </submittedName>
</protein>
<dbReference type="SMART" id="SM00450">
    <property type="entry name" value="RHOD"/>
    <property type="match status" value="1"/>
</dbReference>
<gene>
    <name evidence="8" type="ORF">J2X04_001298</name>
</gene>
<evidence type="ECO:0000256" key="3">
    <source>
        <dbReference type="ARBA" id="ARBA00022692"/>
    </source>
</evidence>
<comment type="subcellular location">
    <subcellularLocation>
        <location evidence="1">Cell membrane</location>
        <topology evidence="1">Multi-pass membrane protein</topology>
    </subcellularLocation>
</comment>